<gene>
    <name evidence="3" type="ORF">FJT64_015089</name>
</gene>
<feature type="compositionally biased region" description="Low complexity" evidence="1">
    <location>
        <begin position="1415"/>
        <end position="1450"/>
    </location>
</feature>
<keyword evidence="4" id="KW-1185">Reference proteome</keyword>
<accession>A0A6A4XEI9</accession>
<feature type="compositionally biased region" description="Pro residues" evidence="1">
    <location>
        <begin position="966"/>
        <end position="978"/>
    </location>
</feature>
<feature type="region of interest" description="Disordered" evidence="1">
    <location>
        <begin position="1091"/>
        <end position="1162"/>
    </location>
</feature>
<reference evidence="3 4" key="1">
    <citation type="submission" date="2019-07" db="EMBL/GenBank/DDBJ databases">
        <title>Draft genome assembly of a fouling barnacle, Amphibalanus amphitrite (Darwin, 1854): The first reference genome for Thecostraca.</title>
        <authorList>
            <person name="Kim W."/>
        </authorList>
    </citation>
    <scope>NUCLEOTIDE SEQUENCE [LARGE SCALE GENOMIC DNA]</scope>
    <source>
        <strain evidence="3">SNU_AA5</strain>
        <tissue evidence="3">Soma without cirri and trophi</tissue>
    </source>
</reference>
<keyword evidence="2" id="KW-0472">Membrane</keyword>
<feature type="region of interest" description="Disordered" evidence="1">
    <location>
        <begin position="680"/>
        <end position="866"/>
    </location>
</feature>
<evidence type="ECO:0000256" key="2">
    <source>
        <dbReference type="SAM" id="Phobius"/>
    </source>
</evidence>
<organism evidence="3 4">
    <name type="scientific">Amphibalanus amphitrite</name>
    <name type="common">Striped barnacle</name>
    <name type="synonym">Balanus amphitrite</name>
    <dbReference type="NCBI Taxonomy" id="1232801"/>
    <lineage>
        <taxon>Eukaryota</taxon>
        <taxon>Metazoa</taxon>
        <taxon>Ecdysozoa</taxon>
        <taxon>Arthropoda</taxon>
        <taxon>Crustacea</taxon>
        <taxon>Multicrustacea</taxon>
        <taxon>Cirripedia</taxon>
        <taxon>Thoracica</taxon>
        <taxon>Thoracicalcarea</taxon>
        <taxon>Balanomorpha</taxon>
        <taxon>Balanoidea</taxon>
        <taxon>Balanidae</taxon>
        <taxon>Amphibalaninae</taxon>
        <taxon>Amphibalanus</taxon>
    </lineage>
</organism>
<feature type="compositionally biased region" description="Low complexity" evidence="1">
    <location>
        <begin position="805"/>
        <end position="822"/>
    </location>
</feature>
<evidence type="ECO:0000313" key="4">
    <source>
        <dbReference type="Proteomes" id="UP000440578"/>
    </source>
</evidence>
<protein>
    <submittedName>
        <fullName evidence="3">Uncharacterized protein</fullName>
    </submittedName>
</protein>
<feature type="compositionally biased region" description="Basic and acidic residues" evidence="1">
    <location>
        <begin position="1133"/>
        <end position="1144"/>
    </location>
</feature>
<feature type="compositionally biased region" description="Pro residues" evidence="1">
    <location>
        <begin position="914"/>
        <end position="924"/>
    </location>
</feature>
<evidence type="ECO:0000256" key="1">
    <source>
        <dbReference type="SAM" id="MobiDB-lite"/>
    </source>
</evidence>
<sequence length="1450" mass="153806">MIGRPAPSAAAIGPSAVEELVEAALTGAVALLLWTGLRRVVGVAAPVLWSRARRLVSFKPSHQTGDSPLSDEATTSADDTTDRVVGSVQPVMCSVAGSRGPAASQSGAAAAVDGGRPPDRDGATQARPVFEAQGVSFGDGVVISDEGVTSGVLDQNGVTMSEVGVDQSAPTNVQCSTDGFGCDTDVADDAVVPRTEQDCDSDVSDEVNPCNQTFYSEGDGDDADAECDENEYDLGEHQPEQDDDYDDWFAVSNDDEIRTTMTAAGGAGGMAAIIGAVAALLLLCLLCMLLMKRRKKKKNLDELGEEEEGIATADLQPFYEDTGSAEPGRRPAAMFHLAGDLSSEPDFIEGYSCLETIVEENSDDMRSDSDSLRSGPASRDWSEDSDGQDGTTSPSALTAGPPGWTWCLEPSDSTGAADDWGSEEECEPKPRLRRASAGDELMEADGLGHGRLMSWDQPLTKSCVGAPLFSELPPARPLAATTSAAWRQSPELLSQMAPLSHSDFRGHHWRVDNEPISAELSCAGPGGRRHSDPGTFGGRIGLPVTLAEPSDGRDDRSVTGGRPVSPQGHRRSPERPAPTPRSGCGGSDAPAIGHDPTTGGLGAARNAQLAASTAERCAVSVERAAVTSTPAGARGGTEAPEATEDGRVPTAADPKWDLGSCEDFENLDRRIESLTFDFEEEERTLQTLESLESATDVQRRRYQRLSSSRQASTEEPNQLCEPVRRFHSSGDLTMISDDARSERPAARRSTTKTTQIDGDSNSPQQTNISTPETTVPRSHARVELLRHSSENLSEDSGFGEQTVGARSSSEASSPPPSLSLTTPREESSGQPETAPSRLSRRSQSTPDLSPSAQRRRRLLELIGRDERRRARVYLDAAASDARDAAGLDAAAQPTVPRRQLSLETASGASKERPVPAPRSAPPKPAAVYQNVPPNAWLAALAAGDGKEAVRRTTQVNGSSGAGRGPDPAPDPAPDPGPPADSGMCSGQRAGAVAARPTPTTRGIARATTDTPLDRDAGDCGDAADNGEARSWGRPEPAAPPAPASDLPRLHGPGMGYPDWLDTSMEPADTGETSSVGGFFSRVAVSAAPPDAVRLPGLISGSDGSVRRGDGAGVRRQVVTCERAAADTTQPRTDAAEMERRERRTNGGLTTPPAAPRAAAERPRTMMERLGLGRLSGTPSGDTATDVREAFERFRRQAQEDRARLALSTPDLSLIETTTKQLVRPPSPDPRPRPVEVTTFGHDDSYEIEWGESTSTVRPARGSAHPSPAARAWPKVPAARTHAEENLPCKETDLDAIVRGLQQFIDEISPPREKAKSMLNLEEAEQLGRSSATSDSRAKSMEFLLDDENKATTLPPENQLMRGGEAARQLSRHELRFQRSLRNLHTPEWYRRAAVAPTAALRRNLDNASLQGGWSGLSSKSNSKESLPTSSAATPTPGAAPRRLALVPCRP</sequence>
<evidence type="ECO:0000313" key="3">
    <source>
        <dbReference type="EMBL" id="KAF0314454.1"/>
    </source>
</evidence>
<dbReference type="OrthoDB" id="6431454at2759"/>
<feature type="region of interest" description="Disordered" evidence="1">
    <location>
        <begin position="60"/>
        <end position="81"/>
    </location>
</feature>
<feature type="region of interest" description="Disordered" evidence="1">
    <location>
        <begin position="520"/>
        <end position="606"/>
    </location>
</feature>
<keyword evidence="2" id="KW-0812">Transmembrane</keyword>
<feature type="compositionally biased region" description="Polar residues" evidence="1">
    <location>
        <begin position="685"/>
        <end position="696"/>
    </location>
</feature>
<feature type="region of interest" description="Disordered" evidence="1">
    <location>
        <begin position="878"/>
        <end position="928"/>
    </location>
</feature>
<name>A0A6A4XEI9_AMPAM</name>
<feature type="region of interest" description="Disordered" evidence="1">
    <location>
        <begin position="96"/>
        <end position="124"/>
    </location>
</feature>
<feature type="region of interest" description="Disordered" evidence="1">
    <location>
        <begin position="943"/>
        <end position="1072"/>
    </location>
</feature>
<proteinExistence type="predicted"/>
<feature type="compositionally biased region" description="Polar residues" evidence="1">
    <location>
        <begin position="751"/>
        <end position="776"/>
    </location>
</feature>
<dbReference type="Proteomes" id="UP000440578">
    <property type="component" value="Unassembled WGS sequence"/>
</dbReference>
<feature type="region of interest" description="Disordered" evidence="1">
    <location>
        <begin position="1253"/>
        <end position="1272"/>
    </location>
</feature>
<feature type="compositionally biased region" description="Low complexity" evidence="1">
    <location>
        <begin position="96"/>
        <end position="115"/>
    </location>
</feature>
<feature type="compositionally biased region" description="Basic and acidic residues" evidence="1">
    <location>
        <begin position="780"/>
        <end position="789"/>
    </location>
</feature>
<feature type="compositionally biased region" description="Polar residues" evidence="1">
    <location>
        <begin position="841"/>
        <end position="852"/>
    </location>
</feature>
<comment type="caution">
    <text evidence="3">The sequence shown here is derived from an EMBL/GenBank/DDBJ whole genome shotgun (WGS) entry which is preliminary data.</text>
</comment>
<feature type="region of interest" description="Disordered" evidence="1">
    <location>
        <begin position="1409"/>
        <end position="1450"/>
    </location>
</feature>
<dbReference type="EMBL" id="VIIS01000018">
    <property type="protein sequence ID" value="KAF0314454.1"/>
    <property type="molecule type" value="Genomic_DNA"/>
</dbReference>
<keyword evidence="2" id="KW-1133">Transmembrane helix</keyword>
<feature type="transmembrane region" description="Helical" evidence="2">
    <location>
        <begin position="267"/>
        <end position="291"/>
    </location>
</feature>
<feature type="region of interest" description="Disordered" evidence="1">
    <location>
        <begin position="360"/>
        <end position="434"/>
    </location>
</feature>
<feature type="region of interest" description="Disordered" evidence="1">
    <location>
        <begin position="624"/>
        <end position="659"/>
    </location>
</feature>